<feature type="domain" description="DNA methylase N-4/N-6" evidence="5">
    <location>
        <begin position="81"/>
        <end position="314"/>
    </location>
</feature>
<reference evidence="7" key="1">
    <citation type="journal article" date="2019" name="Int. J. Syst. Evol. Microbiol.">
        <title>The Global Catalogue of Microorganisms (GCM) 10K type strain sequencing project: providing services to taxonomists for standard genome sequencing and annotation.</title>
        <authorList>
            <consortium name="The Broad Institute Genomics Platform"/>
            <consortium name="The Broad Institute Genome Sequencing Center for Infectious Disease"/>
            <person name="Wu L."/>
            <person name="Ma J."/>
        </authorList>
    </citation>
    <scope>NUCLEOTIDE SEQUENCE [LARGE SCALE GENOMIC DNA]</scope>
    <source>
        <strain evidence="7">KCTC 62102</strain>
    </source>
</reference>
<comment type="similarity">
    <text evidence="4">Belongs to the N(4)/N(6)-methyltransferase family.</text>
</comment>
<comment type="catalytic activity">
    <reaction evidence="3">
        <text>a 2'-deoxyadenosine in DNA + S-adenosyl-L-methionine = an N(6)-methyl-2'-deoxyadenosine in DNA + S-adenosyl-L-homocysteine + H(+)</text>
        <dbReference type="Rhea" id="RHEA:15197"/>
        <dbReference type="Rhea" id="RHEA-COMP:12418"/>
        <dbReference type="Rhea" id="RHEA-COMP:12419"/>
        <dbReference type="ChEBI" id="CHEBI:15378"/>
        <dbReference type="ChEBI" id="CHEBI:57856"/>
        <dbReference type="ChEBI" id="CHEBI:59789"/>
        <dbReference type="ChEBI" id="CHEBI:90615"/>
        <dbReference type="ChEBI" id="CHEBI:90616"/>
        <dbReference type="EC" id="2.1.1.72"/>
    </reaction>
</comment>
<dbReference type="Proteomes" id="UP001595445">
    <property type="component" value="Unassembled WGS sequence"/>
</dbReference>
<protein>
    <recommendedName>
        <fullName evidence="4">Methyltransferase</fullName>
        <ecNumber evidence="4">2.1.1.-</ecNumber>
    </recommendedName>
</protein>
<name>A0ABV7E244_9RHOB</name>
<evidence type="ECO:0000259" key="5">
    <source>
        <dbReference type="Pfam" id="PF01555"/>
    </source>
</evidence>
<dbReference type="Pfam" id="PF01555">
    <property type="entry name" value="N6_N4_Mtase"/>
    <property type="match status" value="1"/>
</dbReference>
<comment type="caution">
    <text evidence="6">The sequence shown here is derived from an EMBL/GenBank/DDBJ whole genome shotgun (WGS) entry which is preliminary data.</text>
</comment>
<dbReference type="EMBL" id="JBHRSM010000053">
    <property type="protein sequence ID" value="MFC3088539.1"/>
    <property type="molecule type" value="Genomic_DNA"/>
</dbReference>
<accession>A0ABV7E244</accession>
<evidence type="ECO:0000256" key="4">
    <source>
        <dbReference type="RuleBase" id="RU362026"/>
    </source>
</evidence>
<sequence>MNAITTKIATKNARAVKVDADGLTKKQVKAIVDSARKAWIKSRIQTRQAALAASIAAFRPFGSIENSDAVAMMRRLKSSSVDCVLTDPPYGIDIASWDGTVPSVDVWVEAFRILLPGAFCVVAAAPRTAHLTAAALEAAGFVVRDMLVWRYTQSFPGAQGLGGEWRSNLKTNQEPWIVAQKPLERGLTLRENWLIHGTGGVRTGATGSPGWRTNVLECPKPKPAERDLGCVPGKNYNLPRPKNSGVRSNSTNGQNWHPTVKPLGLMRALVRLFTPDLGVVVDPFMGSGSTLVAAAAEGHAVFGADLCRGYWDMACDRVDWAYAHPHLVPGAV</sequence>
<evidence type="ECO:0000256" key="2">
    <source>
        <dbReference type="ARBA" id="ARBA00022679"/>
    </source>
</evidence>
<dbReference type="RefSeq" id="WP_197644605.1">
    <property type="nucleotide sequence ID" value="NZ_JAEACP010000012.1"/>
</dbReference>
<evidence type="ECO:0000313" key="7">
    <source>
        <dbReference type="Proteomes" id="UP001595445"/>
    </source>
</evidence>
<keyword evidence="2" id="KW-0808">Transferase</keyword>
<proteinExistence type="inferred from homology"/>
<gene>
    <name evidence="6" type="ORF">ACFOD6_21075</name>
</gene>
<dbReference type="InterPro" id="IPR001091">
    <property type="entry name" value="RM_Methyltransferase"/>
</dbReference>
<dbReference type="SUPFAM" id="SSF53335">
    <property type="entry name" value="S-adenosyl-L-methionine-dependent methyltransferases"/>
    <property type="match status" value="1"/>
</dbReference>
<organism evidence="6 7">
    <name type="scientific">Tabrizicola soli</name>
    <dbReference type="NCBI Taxonomy" id="2185115"/>
    <lineage>
        <taxon>Bacteria</taxon>
        <taxon>Pseudomonadati</taxon>
        <taxon>Pseudomonadota</taxon>
        <taxon>Alphaproteobacteria</taxon>
        <taxon>Rhodobacterales</taxon>
        <taxon>Paracoccaceae</taxon>
        <taxon>Tabrizicola</taxon>
    </lineage>
</organism>
<evidence type="ECO:0000256" key="3">
    <source>
        <dbReference type="ARBA" id="ARBA00047942"/>
    </source>
</evidence>
<keyword evidence="1" id="KW-0489">Methyltransferase</keyword>
<evidence type="ECO:0000313" key="6">
    <source>
        <dbReference type="EMBL" id="MFC3088539.1"/>
    </source>
</evidence>
<dbReference type="InterPro" id="IPR002941">
    <property type="entry name" value="DNA_methylase_N4/N6"/>
</dbReference>
<dbReference type="InterPro" id="IPR029063">
    <property type="entry name" value="SAM-dependent_MTases_sf"/>
</dbReference>
<dbReference type="EC" id="2.1.1.-" evidence="4"/>
<evidence type="ECO:0000256" key="1">
    <source>
        <dbReference type="ARBA" id="ARBA00022603"/>
    </source>
</evidence>
<dbReference type="Gene3D" id="3.40.50.150">
    <property type="entry name" value="Vaccinia Virus protein VP39"/>
    <property type="match status" value="1"/>
</dbReference>
<keyword evidence="7" id="KW-1185">Reference proteome</keyword>
<dbReference type="PRINTS" id="PR00508">
    <property type="entry name" value="S21N4MTFRASE"/>
</dbReference>